<evidence type="ECO:0000313" key="1">
    <source>
        <dbReference type="EMBL" id="KKN74671.1"/>
    </source>
</evidence>
<protein>
    <submittedName>
        <fullName evidence="1">Uncharacterized protein</fullName>
    </submittedName>
</protein>
<sequence>MSLNCLKDYIGVQGCTITTPDSGIFINQLPGIELEMIDSLADEQQVDFNGVWDDVQERAVRRLKTDVNAEFKKRHLLKNVTQSIDMGRIIDTSVTTVAGAQYRGVALTLRRQDEEFAYSNLQTIQVQEVSLYFSSTDATTIKVFDLQTGTELFTKAVVAPASIGFQTITIFQTFEAREIFIGYDATSLVSVELDLLKLKNAVNRTQNGCNFFSLSCGDGGNRNAELRGASATIATEITEEDLTIGDNAFGFSVKWSIVCSFDTFVCNNKEPFTRALWLLLGIELSRERKFTNRLSEFTTFDNNKAGELMKLFEVEYRGGMIDDIEYEGELFMSIDAIDLNNQDYCLECYDEVRIMEVI</sequence>
<comment type="caution">
    <text evidence="1">The sequence shown here is derived from an EMBL/GenBank/DDBJ whole genome shotgun (WGS) entry which is preliminary data.</text>
</comment>
<name>A0A0F9VMF0_9ZZZZ</name>
<reference evidence="1" key="1">
    <citation type="journal article" date="2015" name="Nature">
        <title>Complex archaea that bridge the gap between prokaryotes and eukaryotes.</title>
        <authorList>
            <person name="Spang A."/>
            <person name="Saw J.H."/>
            <person name="Jorgensen S.L."/>
            <person name="Zaremba-Niedzwiedzka K."/>
            <person name="Martijn J."/>
            <person name="Lind A.E."/>
            <person name="van Eijk R."/>
            <person name="Schleper C."/>
            <person name="Guy L."/>
            <person name="Ettema T.J."/>
        </authorList>
    </citation>
    <scope>NUCLEOTIDE SEQUENCE</scope>
</reference>
<organism evidence="1">
    <name type="scientific">marine sediment metagenome</name>
    <dbReference type="NCBI Taxonomy" id="412755"/>
    <lineage>
        <taxon>unclassified sequences</taxon>
        <taxon>metagenomes</taxon>
        <taxon>ecological metagenomes</taxon>
    </lineage>
</organism>
<dbReference type="AlphaFoldDB" id="A0A0F9VMF0"/>
<gene>
    <name evidence="1" type="ORF">LCGC14_0388730</name>
</gene>
<proteinExistence type="predicted"/>
<dbReference type="EMBL" id="LAZR01000322">
    <property type="protein sequence ID" value="KKN74671.1"/>
    <property type="molecule type" value="Genomic_DNA"/>
</dbReference>
<accession>A0A0F9VMF0</accession>